<dbReference type="AlphaFoldDB" id="A0A8J3E7L9"/>
<accession>A0A8J3E7L9</accession>
<dbReference type="InterPro" id="IPR045595">
    <property type="entry name" value="SufBD_N"/>
</dbReference>
<dbReference type="GO" id="GO:0016226">
    <property type="term" value="P:iron-sulfur cluster assembly"/>
    <property type="evidence" value="ECO:0007669"/>
    <property type="project" value="InterPro"/>
</dbReference>
<feature type="domain" description="SUF system FeS cluster assembly SufBD N-terminal" evidence="3">
    <location>
        <begin position="18"/>
        <end position="90"/>
    </location>
</feature>
<comment type="caution">
    <text evidence="4">The sequence shown here is derived from an EMBL/GenBank/DDBJ whole genome shotgun (WGS) entry which is preliminary data.</text>
</comment>
<dbReference type="PANTHER" id="PTHR43575">
    <property type="entry name" value="PROTEIN ABCI7, CHLOROPLASTIC"/>
    <property type="match status" value="1"/>
</dbReference>
<dbReference type="InterPro" id="IPR037284">
    <property type="entry name" value="SUF_FeS_clus_asmbl_SufBD_sf"/>
</dbReference>
<dbReference type="OrthoDB" id="9768262at2"/>
<evidence type="ECO:0000259" key="2">
    <source>
        <dbReference type="Pfam" id="PF01458"/>
    </source>
</evidence>
<dbReference type="InterPro" id="IPR055346">
    <property type="entry name" value="Fe-S_cluster_assembly_SufBD"/>
</dbReference>
<dbReference type="RefSeq" id="WP_157968150.1">
    <property type="nucleotide sequence ID" value="NZ_BMJS01000001.1"/>
</dbReference>
<dbReference type="Pfam" id="PF19295">
    <property type="entry name" value="SufBD_N"/>
    <property type="match status" value="1"/>
</dbReference>
<dbReference type="Proteomes" id="UP000636949">
    <property type="component" value="Unassembled WGS sequence"/>
</dbReference>
<feature type="domain" description="SUF system FeS cluster assembly SufBD core" evidence="2">
    <location>
        <begin position="151"/>
        <end position="382"/>
    </location>
</feature>
<dbReference type="PANTHER" id="PTHR43575:SF1">
    <property type="entry name" value="PROTEIN ABCI7, CHLOROPLASTIC"/>
    <property type="match status" value="1"/>
</dbReference>
<reference evidence="4" key="1">
    <citation type="journal article" date="2014" name="Int. J. Syst. Evol. Microbiol.">
        <title>Complete genome sequence of Corynebacterium casei LMG S-19264T (=DSM 44701T), isolated from a smear-ripened cheese.</title>
        <authorList>
            <consortium name="US DOE Joint Genome Institute (JGI-PGF)"/>
            <person name="Walter F."/>
            <person name="Albersmeier A."/>
            <person name="Kalinowski J."/>
            <person name="Ruckert C."/>
        </authorList>
    </citation>
    <scope>NUCLEOTIDE SEQUENCE</scope>
    <source>
        <strain evidence="4">CGMCC 1.15758</strain>
    </source>
</reference>
<dbReference type="SUPFAM" id="SSF101960">
    <property type="entry name" value="Stabilizer of iron transporter SufD"/>
    <property type="match status" value="1"/>
</dbReference>
<dbReference type="InterPro" id="IPR011542">
    <property type="entry name" value="SUF_FeS_clus_asmbl_SufD"/>
</dbReference>
<reference evidence="4" key="2">
    <citation type="submission" date="2020-09" db="EMBL/GenBank/DDBJ databases">
        <authorList>
            <person name="Sun Q."/>
            <person name="Zhou Y."/>
        </authorList>
    </citation>
    <scope>NUCLEOTIDE SEQUENCE</scope>
    <source>
        <strain evidence="4">CGMCC 1.15758</strain>
    </source>
</reference>
<comment type="similarity">
    <text evidence="1">Belongs to the iron-sulfur cluster assembly SufBD family.</text>
</comment>
<dbReference type="Pfam" id="PF01458">
    <property type="entry name" value="SUFBD_core"/>
    <property type="match status" value="1"/>
</dbReference>
<keyword evidence="5" id="KW-1185">Reference proteome</keyword>
<evidence type="ECO:0000259" key="3">
    <source>
        <dbReference type="Pfam" id="PF19295"/>
    </source>
</evidence>
<sequence length="412" mass="46123">MLQLEQPIAKLNLTDEAIKQRENAWQAFVDQGFPNKKNEQWRYTDLTALYRKYDIAQVKLVANTNIDETLSMINLNTDMHNIVFVDGQLAHVDDIDGVIINDSLLQQPQRESSDALSNLNIASYLGGVTIQVKKNTRLTKPIIMTYLHTDNSQKMLVNYQHTLVIDEYAECMICENFIALGDTYSAANICSNVDVKEGAKCRYDALANKSLEQLLVTHKLKLSIAKNAYYETFQMAAYAALKRIEFDVDLQSEDAVFNAKGIYALTHNAKADYHVNVKHNASNTQSDVAFRGVVGGKASATFNAKAYVAKGLNSIKALQNNRNIQLTNTAEINTKPELEIYSDDVVCSHGATIGQLDQQALFYLQSRGINKDQATSLLIEGFVKELITLLDRDESTIESYLDSLEGHIKHLV</sequence>
<name>A0A8J3E7L9_9GAMM</name>
<dbReference type="EMBL" id="BMJS01000001">
    <property type="protein sequence ID" value="GGF88272.1"/>
    <property type="molecule type" value="Genomic_DNA"/>
</dbReference>
<organism evidence="4 5">
    <name type="scientific">Cysteiniphilum litorale</name>
    <dbReference type="NCBI Taxonomy" id="2056700"/>
    <lineage>
        <taxon>Bacteria</taxon>
        <taxon>Pseudomonadati</taxon>
        <taxon>Pseudomonadota</taxon>
        <taxon>Gammaproteobacteria</taxon>
        <taxon>Thiotrichales</taxon>
        <taxon>Fastidiosibacteraceae</taxon>
        <taxon>Cysteiniphilum</taxon>
    </lineage>
</organism>
<gene>
    <name evidence="4" type="ORF">GCM10010995_01920</name>
</gene>
<dbReference type="InterPro" id="IPR000825">
    <property type="entry name" value="SUF_FeS_clus_asmbl_SufBD_core"/>
</dbReference>
<evidence type="ECO:0000313" key="5">
    <source>
        <dbReference type="Proteomes" id="UP000636949"/>
    </source>
</evidence>
<evidence type="ECO:0000313" key="4">
    <source>
        <dbReference type="EMBL" id="GGF88272.1"/>
    </source>
</evidence>
<protein>
    <submittedName>
        <fullName evidence="4">Fe-S cluster assembly protein SufD</fullName>
    </submittedName>
</protein>
<proteinExistence type="inferred from homology"/>
<dbReference type="NCBIfam" id="TIGR01981">
    <property type="entry name" value="sufD"/>
    <property type="match status" value="1"/>
</dbReference>
<evidence type="ECO:0000256" key="1">
    <source>
        <dbReference type="ARBA" id="ARBA00043967"/>
    </source>
</evidence>